<organism evidence="1 2">
    <name type="scientific">Trichostrongylus colubriformis</name>
    <name type="common">Black scour worm</name>
    <dbReference type="NCBI Taxonomy" id="6319"/>
    <lineage>
        <taxon>Eukaryota</taxon>
        <taxon>Metazoa</taxon>
        <taxon>Ecdysozoa</taxon>
        <taxon>Nematoda</taxon>
        <taxon>Chromadorea</taxon>
        <taxon>Rhabditida</taxon>
        <taxon>Rhabditina</taxon>
        <taxon>Rhabditomorpha</taxon>
        <taxon>Strongyloidea</taxon>
        <taxon>Trichostrongylidae</taxon>
        <taxon>Trichostrongylus</taxon>
    </lineage>
</organism>
<keyword evidence="2" id="KW-1185">Reference proteome</keyword>
<dbReference type="EMBL" id="WIXE01024868">
    <property type="protein sequence ID" value="KAK5965204.1"/>
    <property type="molecule type" value="Genomic_DNA"/>
</dbReference>
<dbReference type="AlphaFoldDB" id="A0AAN8I8W6"/>
<accession>A0AAN8I8W6</accession>
<comment type="caution">
    <text evidence="1">The sequence shown here is derived from an EMBL/GenBank/DDBJ whole genome shotgun (WGS) entry which is preliminary data.</text>
</comment>
<reference evidence="1 2" key="1">
    <citation type="submission" date="2019-10" db="EMBL/GenBank/DDBJ databases">
        <title>Assembly and Annotation for the nematode Trichostrongylus colubriformis.</title>
        <authorList>
            <person name="Martin J."/>
        </authorList>
    </citation>
    <scope>NUCLEOTIDE SEQUENCE [LARGE SCALE GENOMIC DNA]</scope>
    <source>
        <strain evidence="1">G859</strain>
        <tissue evidence="1">Whole worm</tissue>
    </source>
</reference>
<sequence>MSPPVAHRFISEPQRESALKAAKALLEASKDKTWEQLVSRQLDGIQGRPYCERLSEEELEKSPMSYRDSLRIYRSRSVDLGFLSRESYLSQWNRERTPVHNQERYRSHVRRSYTPVREIAAVEVRLQCYRAFRKTLPSCY</sequence>
<evidence type="ECO:0000313" key="2">
    <source>
        <dbReference type="Proteomes" id="UP001331761"/>
    </source>
</evidence>
<evidence type="ECO:0000313" key="1">
    <source>
        <dbReference type="EMBL" id="KAK5965204.1"/>
    </source>
</evidence>
<name>A0AAN8I8W6_TRICO</name>
<protein>
    <submittedName>
        <fullName evidence="1">Uncharacterized protein</fullName>
    </submittedName>
</protein>
<dbReference type="Proteomes" id="UP001331761">
    <property type="component" value="Unassembled WGS sequence"/>
</dbReference>
<gene>
    <name evidence="1" type="ORF">GCK32_008241</name>
</gene>
<proteinExistence type="predicted"/>